<keyword evidence="1" id="KW-0812">Transmembrane</keyword>
<accession>A0ABS2N8N1</accession>
<dbReference type="EMBL" id="JAFBDZ010000001">
    <property type="protein sequence ID" value="MBM7584215.1"/>
    <property type="molecule type" value="Genomic_DNA"/>
</dbReference>
<evidence type="ECO:0000313" key="2">
    <source>
        <dbReference type="EMBL" id="MBM7584215.1"/>
    </source>
</evidence>
<sequence length="100" mass="10884">MVFLFFTLTMIFLIAGVLGFIVGETSTEYMISGVIIFGGLLLFILTVYHYRKRKSKNNGDGAGWGDCAYSIPDCDCISAKGKKGMDCDSLDCDCTPDCSP</sequence>
<evidence type="ECO:0000313" key="3">
    <source>
        <dbReference type="Proteomes" id="UP001646157"/>
    </source>
</evidence>
<name>A0ABS2N8N1_9BACI</name>
<keyword evidence="3" id="KW-1185">Reference proteome</keyword>
<protein>
    <submittedName>
        <fullName evidence="2">Membrane protein</fullName>
    </submittedName>
</protein>
<proteinExistence type="predicted"/>
<dbReference type="Proteomes" id="UP001646157">
    <property type="component" value="Unassembled WGS sequence"/>
</dbReference>
<comment type="caution">
    <text evidence="2">The sequence shown here is derived from an EMBL/GenBank/DDBJ whole genome shotgun (WGS) entry which is preliminary data.</text>
</comment>
<evidence type="ECO:0000256" key="1">
    <source>
        <dbReference type="SAM" id="Phobius"/>
    </source>
</evidence>
<gene>
    <name evidence="2" type="ORF">JOC86_000752</name>
</gene>
<keyword evidence="1" id="KW-1133">Transmembrane helix</keyword>
<feature type="transmembrane region" description="Helical" evidence="1">
    <location>
        <begin position="29"/>
        <end position="48"/>
    </location>
</feature>
<reference evidence="2 3" key="1">
    <citation type="submission" date="2021-01" db="EMBL/GenBank/DDBJ databases">
        <title>Genomic Encyclopedia of Type Strains, Phase IV (KMG-IV): sequencing the most valuable type-strain genomes for metagenomic binning, comparative biology and taxonomic classification.</title>
        <authorList>
            <person name="Goeker M."/>
        </authorList>
    </citation>
    <scope>NUCLEOTIDE SEQUENCE [LARGE SCALE GENOMIC DNA]</scope>
    <source>
        <strain evidence="2 3">DSM 24834</strain>
    </source>
</reference>
<keyword evidence="1" id="KW-0472">Membrane</keyword>
<organism evidence="2 3">
    <name type="scientific">Rossellomorea pakistanensis</name>
    <dbReference type="NCBI Taxonomy" id="992288"/>
    <lineage>
        <taxon>Bacteria</taxon>
        <taxon>Bacillati</taxon>
        <taxon>Bacillota</taxon>
        <taxon>Bacilli</taxon>
        <taxon>Bacillales</taxon>
        <taxon>Bacillaceae</taxon>
        <taxon>Rossellomorea</taxon>
    </lineage>
</organism>